<dbReference type="CDD" id="cd04048">
    <property type="entry name" value="C2A_Copine"/>
    <property type="match status" value="1"/>
</dbReference>
<dbReference type="InterPro" id="IPR045052">
    <property type="entry name" value="Copine"/>
</dbReference>
<dbReference type="AlphaFoldDB" id="A0AAN8XTE8"/>
<protein>
    <submittedName>
        <fullName evidence="2">Copine-9</fullName>
    </submittedName>
</protein>
<dbReference type="GO" id="GO:0071277">
    <property type="term" value="P:cellular response to calcium ion"/>
    <property type="evidence" value="ECO:0007669"/>
    <property type="project" value="TreeGrafter"/>
</dbReference>
<name>A0AAN8XTE8_HALRR</name>
<dbReference type="InterPro" id="IPR035892">
    <property type="entry name" value="C2_domain_sf"/>
</dbReference>
<dbReference type="Pfam" id="PF00168">
    <property type="entry name" value="C2"/>
    <property type="match status" value="2"/>
</dbReference>
<dbReference type="GO" id="GO:0005544">
    <property type="term" value="F:calcium-dependent phospholipid binding"/>
    <property type="evidence" value="ECO:0007669"/>
    <property type="project" value="InterPro"/>
</dbReference>
<evidence type="ECO:0000313" key="3">
    <source>
        <dbReference type="Proteomes" id="UP001381693"/>
    </source>
</evidence>
<proteinExistence type="predicted"/>
<comment type="caution">
    <text evidence="2">The sequence shown here is derived from an EMBL/GenBank/DDBJ whole genome shotgun (WGS) entry which is preliminary data.</text>
</comment>
<accession>A0AAN8XTE8</accession>
<dbReference type="InterPro" id="IPR037768">
    <property type="entry name" value="C2B_Copine"/>
</dbReference>
<dbReference type="SUPFAM" id="SSF49562">
    <property type="entry name" value="C2 domain (Calcium/lipid-binding domain, CaLB)"/>
    <property type="match status" value="2"/>
</dbReference>
<dbReference type="FunFam" id="2.60.40.150:FF:000099">
    <property type="entry name" value="Copine 3"/>
    <property type="match status" value="1"/>
</dbReference>
<keyword evidence="3" id="KW-1185">Reference proteome</keyword>
<sequence>MAGSAVAPTSLVEITVSCRNLRDTDVFSKSDPICVVFYQPFGSTQWAELKRTECIDNTLNPDFATKIPITYHFEEQQHLKFQFYDIDSNSPSLDNHDFLGEYECTLAQLVSSRSVHKPLVNKDYYGDNGSVIIVTEELSSCKEEMTVQFVGKHLENKSWFSSLNPFLEFYKANEDGTFTLVHRTENARSTQAPYWKPFAIPLRTFCSGDHDRNIKVNCRDFKANGNHKLIGTFYTTVRKLLDGPGASNNYWLINEERMRKKGNSYKNSGEISVNTAQVQQVYSFLDYIKGGMEINAFIGIDFTGRSHILEKKYKS</sequence>
<organism evidence="2 3">
    <name type="scientific">Halocaridina rubra</name>
    <name type="common">Hawaiian red shrimp</name>
    <dbReference type="NCBI Taxonomy" id="373956"/>
    <lineage>
        <taxon>Eukaryota</taxon>
        <taxon>Metazoa</taxon>
        <taxon>Ecdysozoa</taxon>
        <taxon>Arthropoda</taxon>
        <taxon>Crustacea</taxon>
        <taxon>Multicrustacea</taxon>
        <taxon>Malacostraca</taxon>
        <taxon>Eumalacostraca</taxon>
        <taxon>Eucarida</taxon>
        <taxon>Decapoda</taxon>
        <taxon>Pleocyemata</taxon>
        <taxon>Caridea</taxon>
        <taxon>Atyoidea</taxon>
        <taxon>Atyidae</taxon>
        <taxon>Halocaridina</taxon>
    </lineage>
</organism>
<dbReference type="Proteomes" id="UP001381693">
    <property type="component" value="Unassembled WGS sequence"/>
</dbReference>
<dbReference type="EMBL" id="JAXCGZ010000912">
    <property type="protein sequence ID" value="KAK7085469.1"/>
    <property type="molecule type" value="Genomic_DNA"/>
</dbReference>
<evidence type="ECO:0000313" key="2">
    <source>
        <dbReference type="EMBL" id="KAK7085469.1"/>
    </source>
</evidence>
<dbReference type="CDD" id="cd04047">
    <property type="entry name" value="C2B_Copine"/>
    <property type="match status" value="1"/>
</dbReference>
<dbReference type="PANTHER" id="PTHR10857">
    <property type="entry name" value="COPINE"/>
    <property type="match status" value="1"/>
</dbReference>
<dbReference type="InterPro" id="IPR000008">
    <property type="entry name" value="C2_dom"/>
</dbReference>
<dbReference type="GO" id="GO:0005886">
    <property type="term" value="C:plasma membrane"/>
    <property type="evidence" value="ECO:0007669"/>
    <property type="project" value="TreeGrafter"/>
</dbReference>
<evidence type="ECO:0000259" key="1">
    <source>
        <dbReference type="PROSITE" id="PS50004"/>
    </source>
</evidence>
<dbReference type="PROSITE" id="PS50004">
    <property type="entry name" value="C2"/>
    <property type="match status" value="1"/>
</dbReference>
<feature type="domain" description="C2" evidence="1">
    <location>
        <begin position="1"/>
        <end position="119"/>
    </location>
</feature>
<dbReference type="PANTHER" id="PTHR10857:SF106">
    <property type="entry name" value="C2 DOMAIN-CONTAINING PROTEIN"/>
    <property type="match status" value="1"/>
</dbReference>
<reference evidence="2 3" key="1">
    <citation type="submission" date="2023-11" db="EMBL/GenBank/DDBJ databases">
        <title>Halocaridina rubra genome assembly.</title>
        <authorList>
            <person name="Smith C."/>
        </authorList>
    </citation>
    <scope>NUCLEOTIDE SEQUENCE [LARGE SCALE GENOMIC DNA]</scope>
    <source>
        <strain evidence="2">EP-1</strain>
        <tissue evidence="2">Whole</tissue>
    </source>
</reference>
<gene>
    <name evidence="2" type="primary">CPNE9</name>
    <name evidence="2" type="ORF">SK128_014384</name>
</gene>
<dbReference type="SMART" id="SM00239">
    <property type="entry name" value="C2"/>
    <property type="match status" value="2"/>
</dbReference>
<dbReference type="Gene3D" id="2.60.40.150">
    <property type="entry name" value="C2 domain"/>
    <property type="match status" value="2"/>
</dbReference>